<accession>A0A8J2J9B9</accession>
<feature type="domain" description="F-box" evidence="1">
    <location>
        <begin position="52"/>
        <end position="83"/>
    </location>
</feature>
<keyword evidence="3" id="KW-1185">Reference proteome</keyword>
<comment type="caution">
    <text evidence="2">The sequence shown here is derived from an EMBL/GenBank/DDBJ whole genome shotgun (WGS) entry which is preliminary data.</text>
</comment>
<dbReference type="Pfam" id="PF00646">
    <property type="entry name" value="F-box"/>
    <property type="match status" value="1"/>
</dbReference>
<name>A0A8J2J9B9_9HEXA</name>
<sequence length="593" mass="68002">MMETRSRKRMRLDVIPGATMDENEYLPNKKFMWTSSTQDTQETMTQAMSIDLILKEVFTNLPRSDLLQASLVSQKWNLIARSVIREGSRCLAVISLDSDQALCKLKALLLTSFNLPFNGVMFRLHQHRSKCLDENPTELERLDSIPWELLKLRRVSIVDEKFHTWCSHSMHSVRCHSILMLHKVWPSVAINVEHLSIRSISFSLKFKHPDGTLICPNVRTIEWPTADINEPYFESVFTSTPKLVELTNDVSQYSLPFVTRHGKPGVVKRLRVFDAQHSTVINFAKERPALQKVSFSHCHYVSDFNPEILSQVLYGLLTNSVKELKMNYPEMLFYYHICKSPLVNLSHLTVAYSNQCDDRYGFQHMNFGKIFPNVKSVTFQPGCKPCRPPNAVRTEFLEVPEGGIATASGNTVTRLEYWNSGGIYDRVHNYMEPNLIRALERVFPNVKYFVMGGYAWNLDLDLIFSTVWTVWKELERIKFVSAGNDTLAVMEAGIIGVSTQELSHWKTLAITQGVDMREMQFVPYQPSIRDASNLKTFCIFVPLRYSVFGMDYPTYVRVGAPAPSVRQVFPWASPLALERLPSLAVEISVYKSR</sequence>
<dbReference type="EMBL" id="CAJVCH010017957">
    <property type="protein sequence ID" value="CAG7684084.1"/>
    <property type="molecule type" value="Genomic_DNA"/>
</dbReference>
<evidence type="ECO:0000259" key="1">
    <source>
        <dbReference type="Pfam" id="PF00646"/>
    </source>
</evidence>
<dbReference type="InterPro" id="IPR001810">
    <property type="entry name" value="F-box_dom"/>
</dbReference>
<evidence type="ECO:0000313" key="2">
    <source>
        <dbReference type="EMBL" id="CAG7684084.1"/>
    </source>
</evidence>
<proteinExistence type="predicted"/>
<gene>
    <name evidence="2" type="ORF">AFUS01_LOCUS3053</name>
</gene>
<evidence type="ECO:0000313" key="3">
    <source>
        <dbReference type="Proteomes" id="UP000708208"/>
    </source>
</evidence>
<reference evidence="2" key="1">
    <citation type="submission" date="2021-06" db="EMBL/GenBank/DDBJ databases">
        <authorList>
            <person name="Hodson N. C."/>
            <person name="Mongue J. A."/>
            <person name="Jaron S. K."/>
        </authorList>
    </citation>
    <scope>NUCLEOTIDE SEQUENCE</scope>
</reference>
<dbReference type="AlphaFoldDB" id="A0A8J2J9B9"/>
<protein>
    <recommendedName>
        <fullName evidence="1">F-box domain-containing protein</fullName>
    </recommendedName>
</protein>
<dbReference type="CDD" id="cd09917">
    <property type="entry name" value="F-box_SF"/>
    <property type="match status" value="1"/>
</dbReference>
<organism evidence="2 3">
    <name type="scientific">Allacma fusca</name>
    <dbReference type="NCBI Taxonomy" id="39272"/>
    <lineage>
        <taxon>Eukaryota</taxon>
        <taxon>Metazoa</taxon>
        <taxon>Ecdysozoa</taxon>
        <taxon>Arthropoda</taxon>
        <taxon>Hexapoda</taxon>
        <taxon>Collembola</taxon>
        <taxon>Symphypleona</taxon>
        <taxon>Sminthuridae</taxon>
        <taxon>Allacma</taxon>
    </lineage>
</organism>
<dbReference type="Proteomes" id="UP000708208">
    <property type="component" value="Unassembled WGS sequence"/>
</dbReference>